<gene>
    <name evidence="5" type="ORF">COW82_01455</name>
</gene>
<feature type="domain" description="HTH arsR-type" evidence="4">
    <location>
        <begin position="1"/>
        <end position="89"/>
    </location>
</feature>
<dbReference type="SMART" id="SM00418">
    <property type="entry name" value="HTH_ARSR"/>
    <property type="match status" value="1"/>
</dbReference>
<dbReference type="PANTHER" id="PTHR43132">
    <property type="entry name" value="ARSENICAL RESISTANCE OPERON REPRESSOR ARSR-RELATED"/>
    <property type="match status" value="1"/>
</dbReference>
<dbReference type="PRINTS" id="PR00778">
    <property type="entry name" value="HTHARSR"/>
</dbReference>
<keyword evidence="2" id="KW-0238">DNA-binding</keyword>
<dbReference type="GO" id="GO:0003677">
    <property type="term" value="F:DNA binding"/>
    <property type="evidence" value="ECO:0007669"/>
    <property type="project" value="UniProtKB-KW"/>
</dbReference>
<dbReference type="EMBL" id="PCTS01000020">
    <property type="protein sequence ID" value="PIP86556.1"/>
    <property type="molecule type" value="Genomic_DNA"/>
</dbReference>
<dbReference type="InterPro" id="IPR036390">
    <property type="entry name" value="WH_DNA-bd_sf"/>
</dbReference>
<reference evidence="5 6" key="1">
    <citation type="submission" date="2017-09" db="EMBL/GenBank/DDBJ databases">
        <title>Depth-based differentiation of microbial function through sediment-hosted aquifers and enrichment of novel symbionts in the deep terrestrial subsurface.</title>
        <authorList>
            <person name="Probst A.J."/>
            <person name="Ladd B."/>
            <person name="Jarett J.K."/>
            <person name="Geller-Mcgrath D.E."/>
            <person name="Sieber C.M."/>
            <person name="Emerson J.B."/>
            <person name="Anantharaman K."/>
            <person name="Thomas B.C."/>
            <person name="Malmstrom R."/>
            <person name="Stieglmeier M."/>
            <person name="Klingl A."/>
            <person name="Woyke T."/>
            <person name="Ryan C.M."/>
            <person name="Banfield J.F."/>
        </authorList>
    </citation>
    <scope>NUCLEOTIDE SEQUENCE [LARGE SCALE GENOMIC DNA]</scope>
    <source>
        <strain evidence="5">CG22_combo_CG10-13_8_21_14_all_43_18</strain>
    </source>
</reference>
<dbReference type="InterPro" id="IPR036388">
    <property type="entry name" value="WH-like_DNA-bd_sf"/>
</dbReference>
<dbReference type="InterPro" id="IPR011991">
    <property type="entry name" value="ArsR-like_HTH"/>
</dbReference>
<evidence type="ECO:0000256" key="3">
    <source>
        <dbReference type="ARBA" id="ARBA00023163"/>
    </source>
</evidence>
<dbReference type="SUPFAM" id="SSF46785">
    <property type="entry name" value="Winged helix' DNA-binding domain"/>
    <property type="match status" value="1"/>
</dbReference>
<comment type="caution">
    <text evidence="5">The sequence shown here is derived from an EMBL/GenBank/DDBJ whole genome shotgun (WGS) entry which is preliminary data.</text>
</comment>
<dbReference type="PANTHER" id="PTHR43132:SF2">
    <property type="entry name" value="ARSENICAL RESISTANCE OPERON REPRESSOR ARSR-RELATED"/>
    <property type="match status" value="1"/>
</dbReference>
<protein>
    <recommendedName>
        <fullName evidence="4">HTH arsR-type domain-containing protein</fullName>
    </recommendedName>
</protein>
<accession>A0A2H0DWL8</accession>
<dbReference type="Gene3D" id="1.10.10.10">
    <property type="entry name" value="Winged helix-like DNA-binding domain superfamily/Winged helix DNA-binding domain"/>
    <property type="match status" value="1"/>
</dbReference>
<proteinExistence type="predicted"/>
<evidence type="ECO:0000259" key="4">
    <source>
        <dbReference type="PROSITE" id="PS50987"/>
    </source>
</evidence>
<evidence type="ECO:0000256" key="1">
    <source>
        <dbReference type="ARBA" id="ARBA00023015"/>
    </source>
</evidence>
<organism evidence="5 6">
    <name type="scientific">Candidatus Campbellbacteria bacterium CG22_combo_CG10-13_8_21_14_all_43_18</name>
    <dbReference type="NCBI Taxonomy" id="1974530"/>
    <lineage>
        <taxon>Bacteria</taxon>
        <taxon>Candidatus Campbelliibacteriota</taxon>
    </lineage>
</organism>
<sequence length="89" mass="10362">MKSYKKIENIVRGFSNHRRIQILELLEKTPELSVAEITEKLKINYNTASDHIRRLSIAGLVAKRNSDRDVRHKLTDRGRAILTFCKTLE</sequence>
<dbReference type="Pfam" id="PF01022">
    <property type="entry name" value="HTH_5"/>
    <property type="match status" value="1"/>
</dbReference>
<keyword evidence="3" id="KW-0804">Transcription</keyword>
<evidence type="ECO:0000313" key="6">
    <source>
        <dbReference type="Proteomes" id="UP000231276"/>
    </source>
</evidence>
<evidence type="ECO:0000256" key="2">
    <source>
        <dbReference type="ARBA" id="ARBA00023125"/>
    </source>
</evidence>
<dbReference type="CDD" id="cd00090">
    <property type="entry name" value="HTH_ARSR"/>
    <property type="match status" value="1"/>
</dbReference>
<dbReference type="AlphaFoldDB" id="A0A2H0DWL8"/>
<dbReference type="GO" id="GO:0003700">
    <property type="term" value="F:DNA-binding transcription factor activity"/>
    <property type="evidence" value="ECO:0007669"/>
    <property type="project" value="InterPro"/>
</dbReference>
<name>A0A2H0DWL8_9BACT</name>
<evidence type="ECO:0000313" key="5">
    <source>
        <dbReference type="EMBL" id="PIP86556.1"/>
    </source>
</evidence>
<keyword evidence="1" id="KW-0805">Transcription regulation</keyword>
<dbReference type="InterPro" id="IPR001845">
    <property type="entry name" value="HTH_ArsR_DNA-bd_dom"/>
</dbReference>
<dbReference type="Proteomes" id="UP000231276">
    <property type="component" value="Unassembled WGS sequence"/>
</dbReference>
<dbReference type="PROSITE" id="PS50987">
    <property type="entry name" value="HTH_ARSR_2"/>
    <property type="match status" value="1"/>
</dbReference>
<dbReference type="InterPro" id="IPR051011">
    <property type="entry name" value="Metal_resp_trans_reg"/>
</dbReference>